<dbReference type="SUPFAM" id="SSF52833">
    <property type="entry name" value="Thioredoxin-like"/>
    <property type="match status" value="1"/>
</dbReference>
<evidence type="ECO:0000256" key="5">
    <source>
        <dbReference type="SAM" id="SignalP"/>
    </source>
</evidence>
<dbReference type="GO" id="GO:0017004">
    <property type="term" value="P:cytochrome complex assembly"/>
    <property type="evidence" value="ECO:0007669"/>
    <property type="project" value="UniProtKB-KW"/>
</dbReference>
<dbReference type="Gene3D" id="3.40.30.10">
    <property type="entry name" value="Glutaredoxin"/>
    <property type="match status" value="1"/>
</dbReference>
<evidence type="ECO:0000256" key="4">
    <source>
        <dbReference type="ARBA" id="ARBA00023284"/>
    </source>
</evidence>
<feature type="domain" description="Thioredoxin" evidence="6">
    <location>
        <begin position="590"/>
        <end position="737"/>
    </location>
</feature>
<dbReference type="AlphaFoldDB" id="A0A015VZ08"/>
<protein>
    <submittedName>
        <fullName evidence="7">Thioredoxin family protein</fullName>
    </submittedName>
</protein>
<dbReference type="RefSeq" id="WP_032588402.1">
    <property type="nucleotide sequence ID" value="NZ_JGCY01000357.1"/>
</dbReference>
<dbReference type="InterPro" id="IPR012336">
    <property type="entry name" value="Thioredoxin-like_fold"/>
</dbReference>
<evidence type="ECO:0000256" key="2">
    <source>
        <dbReference type="ARBA" id="ARBA00022748"/>
    </source>
</evidence>
<proteinExistence type="predicted"/>
<name>A0A015VZ08_BACFG</name>
<comment type="subcellular location">
    <subcellularLocation>
        <location evidence="1">Cell envelope</location>
    </subcellularLocation>
</comment>
<evidence type="ECO:0000313" key="7">
    <source>
        <dbReference type="EMBL" id="EXY73455.1"/>
    </source>
</evidence>
<organism evidence="7 8">
    <name type="scientific">Bacteroides fragilis str. 3988T(B)14</name>
    <dbReference type="NCBI Taxonomy" id="1339315"/>
    <lineage>
        <taxon>Bacteria</taxon>
        <taxon>Pseudomonadati</taxon>
        <taxon>Bacteroidota</taxon>
        <taxon>Bacteroidia</taxon>
        <taxon>Bacteroidales</taxon>
        <taxon>Bacteroidaceae</taxon>
        <taxon>Bacteroides</taxon>
    </lineage>
</organism>
<reference evidence="7 8" key="1">
    <citation type="submission" date="2014-02" db="EMBL/GenBank/DDBJ databases">
        <authorList>
            <person name="Sears C."/>
            <person name="Carroll K."/>
            <person name="Sack B.R."/>
            <person name="Qadri F."/>
            <person name="Myers L.L."/>
            <person name="Chung G.-T."/>
            <person name="Escheverria P."/>
            <person name="Fraser C.M."/>
            <person name="Sadzewicz L."/>
            <person name="Shefchek K.A."/>
            <person name="Tallon L."/>
            <person name="Das S.P."/>
            <person name="Daugherty S."/>
            <person name="Mongodin E.F."/>
        </authorList>
    </citation>
    <scope>NUCLEOTIDE SEQUENCE [LARGE SCALE GENOMIC DNA]</scope>
    <source>
        <strain evidence="8">3988T(B)14</strain>
    </source>
</reference>
<keyword evidence="3" id="KW-1015">Disulfide bond</keyword>
<dbReference type="PATRIC" id="fig|1339315.3.peg.3487"/>
<dbReference type="PROSITE" id="PS51352">
    <property type="entry name" value="THIOREDOXIN_2"/>
    <property type="match status" value="1"/>
</dbReference>
<feature type="signal peptide" evidence="5">
    <location>
        <begin position="1"/>
        <end position="19"/>
    </location>
</feature>
<dbReference type="InterPro" id="IPR013766">
    <property type="entry name" value="Thioredoxin_domain"/>
</dbReference>
<dbReference type="Pfam" id="PF13905">
    <property type="entry name" value="Thioredoxin_8"/>
    <property type="match status" value="1"/>
</dbReference>
<evidence type="ECO:0000256" key="3">
    <source>
        <dbReference type="ARBA" id="ARBA00023157"/>
    </source>
</evidence>
<dbReference type="CDD" id="cd02966">
    <property type="entry name" value="TlpA_like_family"/>
    <property type="match status" value="1"/>
</dbReference>
<comment type="caution">
    <text evidence="7">The sequence shown here is derived from an EMBL/GenBank/DDBJ whole genome shotgun (WGS) entry which is preliminary data.</text>
</comment>
<dbReference type="PANTHER" id="PTHR42852">
    <property type="entry name" value="THIOL:DISULFIDE INTERCHANGE PROTEIN DSBE"/>
    <property type="match status" value="1"/>
</dbReference>
<gene>
    <name evidence="7" type="ORF">M124_2800</name>
</gene>
<dbReference type="InterPro" id="IPR036249">
    <property type="entry name" value="Thioredoxin-like_sf"/>
</dbReference>
<dbReference type="InterPro" id="IPR050553">
    <property type="entry name" value="Thioredoxin_ResA/DsbE_sf"/>
</dbReference>
<accession>A0A015VZ08</accession>
<evidence type="ECO:0000259" key="6">
    <source>
        <dbReference type="PROSITE" id="PS51352"/>
    </source>
</evidence>
<sequence>MKSKLVFLLLLLGSSYITAQTVIENPPFETRQGSIHTISKIELSPTETRLTIRTVFRPQWWTSLDSLTYIYAPESKKQLYPLRIEGRKFGEQVTTPASGIIEDDCVITYPPLPEGTTRIDWIDDNLNSETNTYGILLVKPQETKEQASLRKIHGNWQQADAQNGWDIGIYDSLAIMDNRFWKYDLCRKQGKKFKLNLKDETGEQCLLEITQEKDGNLCIGKNGGKANKYIRAGRPQRNYAATTAATAPQTAFFRKDTVHIRGFLDGYSPKLGFTTVLIYTDNHITNEGPPAVVTIHPDGRFESDFVVNYPGVHHLSMGNNWMTFYIRPGETLMLYINWEDHLDYLRQRRLKPMLTETLYMGPSSSINQELMPCEPLFSKDYHIIQNACKTLTPSEFKTQQEPMYKLWMHRVDSLEQSKTLQPEAMQMLKNDVMINYGAWLLEFILMRDMDAREDTTNTILKIKETPDYYDFLKAMPLNDVRSIGCNNFSTFINRIEFMNPFLPASWQIKNGTDDRMEKYAESWRKKKEILQDTTGMPFPVVGELILTRSYPFLAKTLENEKKAFALLDTLKGYLHDPFLVAEAERMYRQVYPVQGNKPQELPAGKGTDIIRKLTAPYLGKFVIIDFWATSCGPCRASIEQHADLRKEYRNSPDIKFIFVTSNQDSPEKAYENYVEKHLKEETIFRLPQSDYNYLRELFHFNGIPRYVLLDRDGKLLDENFPMYNIELFLKESKIRKE</sequence>
<keyword evidence="5" id="KW-0732">Signal</keyword>
<dbReference type="Proteomes" id="UP000020529">
    <property type="component" value="Unassembled WGS sequence"/>
</dbReference>
<dbReference type="GO" id="GO:0030313">
    <property type="term" value="C:cell envelope"/>
    <property type="evidence" value="ECO:0007669"/>
    <property type="project" value="UniProtKB-SubCell"/>
</dbReference>
<dbReference type="PANTHER" id="PTHR42852:SF6">
    <property type="entry name" value="THIOL:DISULFIDE INTERCHANGE PROTEIN DSBE"/>
    <property type="match status" value="1"/>
</dbReference>
<keyword evidence="4" id="KW-0676">Redox-active center</keyword>
<evidence type="ECO:0000256" key="1">
    <source>
        <dbReference type="ARBA" id="ARBA00004196"/>
    </source>
</evidence>
<feature type="chain" id="PRO_5001478199" evidence="5">
    <location>
        <begin position="20"/>
        <end position="737"/>
    </location>
</feature>
<keyword evidence="2" id="KW-0201">Cytochrome c-type biogenesis</keyword>
<evidence type="ECO:0000313" key="8">
    <source>
        <dbReference type="Proteomes" id="UP000020529"/>
    </source>
</evidence>
<dbReference type="EMBL" id="JGCY01000357">
    <property type="protein sequence ID" value="EXY73455.1"/>
    <property type="molecule type" value="Genomic_DNA"/>
</dbReference>